<accession>A0A420ENN2</accession>
<dbReference type="Proteomes" id="UP000286482">
    <property type="component" value="Unassembled WGS sequence"/>
</dbReference>
<organism evidence="3 4">
    <name type="scientific">Alginatibacterium sediminis</name>
    <dbReference type="NCBI Taxonomy" id="2164068"/>
    <lineage>
        <taxon>Bacteria</taxon>
        <taxon>Pseudomonadati</taxon>
        <taxon>Pseudomonadota</taxon>
        <taxon>Gammaproteobacteria</taxon>
        <taxon>Alteromonadales</taxon>
        <taxon>Alteromonadaceae</taxon>
        <taxon>Alginatibacterium</taxon>
    </lineage>
</organism>
<evidence type="ECO:0000256" key="1">
    <source>
        <dbReference type="SAM" id="SignalP"/>
    </source>
</evidence>
<proteinExistence type="predicted"/>
<name>A0A420ENN2_9ALTE</name>
<dbReference type="InterPro" id="IPR018392">
    <property type="entry name" value="LysM"/>
</dbReference>
<feature type="chain" id="PRO_5019131471" evidence="1">
    <location>
        <begin position="22"/>
        <end position="357"/>
    </location>
</feature>
<keyword evidence="1" id="KW-0732">Signal</keyword>
<reference evidence="3 4" key="1">
    <citation type="submission" date="2018-09" db="EMBL/GenBank/DDBJ databases">
        <authorList>
            <person name="Wang Z."/>
        </authorList>
    </citation>
    <scope>NUCLEOTIDE SEQUENCE [LARGE SCALE GENOMIC DNA]</scope>
    <source>
        <strain evidence="3 4">ALS 81</strain>
    </source>
</reference>
<dbReference type="SMART" id="SM00257">
    <property type="entry name" value="LysM"/>
    <property type="match status" value="1"/>
</dbReference>
<dbReference type="EMBL" id="RAQO01000001">
    <property type="protein sequence ID" value="RKF22196.1"/>
    <property type="molecule type" value="Genomic_DNA"/>
</dbReference>
<sequence>MKKILGVVLAISMAWSNFIFADTLQLRDDFPEVYIVKKGDTLWDISSLYLRSPWLWPRLWQANSQIENPHLIYPGDRLSLIYVDGEPRLVSKRVVKMGPSGRIKPKESAIPTLPLSAIKAFINKDHITDPEMYLNSPYVLGDNEAQTRLVGNRTAYAHGDLELGRFYGIYRGGEIYIDPETKEVLGQSMSFLGVAVVEKNLDQDINQLSITQYEREIRLGDRLLPVPKEELLPAYFSPQPGHLDGHGLLLANANDISVASVNDVIIINKGERDGLEPGHVFAINQPGREVLDTSKRISYLENGSAYDKLFSGDTVKKSLPDEKVGELMIFKVYEKTAYAFVIESKTQIRLHYQVKNL</sequence>
<feature type="domain" description="LysM" evidence="2">
    <location>
        <begin position="32"/>
        <end position="80"/>
    </location>
</feature>
<dbReference type="InterPro" id="IPR036779">
    <property type="entry name" value="LysM_dom_sf"/>
</dbReference>
<keyword evidence="4" id="KW-1185">Reference proteome</keyword>
<dbReference type="SUPFAM" id="SSF54106">
    <property type="entry name" value="LysM domain"/>
    <property type="match status" value="1"/>
</dbReference>
<evidence type="ECO:0000313" key="3">
    <source>
        <dbReference type="EMBL" id="RKF22196.1"/>
    </source>
</evidence>
<dbReference type="PROSITE" id="PS51782">
    <property type="entry name" value="LYSM"/>
    <property type="match status" value="1"/>
</dbReference>
<dbReference type="Gene3D" id="3.10.350.10">
    <property type="entry name" value="LysM domain"/>
    <property type="match status" value="1"/>
</dbReference>
<dbReference type="RefSeq" id="WP_120352999.1">
    <property type="nucleotide sequence ID" value="NZ_RAQO01000001.1"/>
</dbReference>
<dbReference type="CDD" id="cd00118">
    <property type="entry name" value="LysM"/>
    <property type="match status" value="1"/>
</dbReference>
<comment type="caution">
    <text evidence="3">The sequence shown here is derived from an EMBL/GenBank/DDBJ whole genome shotgun (WGS) entry which is preliminary data.</text>
</comment>
<dbReference type="AlphaFoldDB" id="A0A420ENN2"/>
<dbReference type="OrthoDB" id="9765158at2"/>
<dbReference type="InterPro" id="IPR052196">
    <property type="entry name" value="Bact_Kbp"/>
</dbReference>
<dbReference type="PANTHER" id="PTHR34700">
    <property type="entry name" value="POTASSIUM BINDING PROTEIN KBP"/>
    <property type="match status" value="1"/>
</dbReference>
<gene>
    <name evidence="3" type="ORF">DBZ36_00690</name>
</gene>
<dbReference type="PANTHER" id="PTHR34700:SF4">
    <property type="entry name" value="PHAGE-LIKE ELEMENT PBSX PROTEIN XKDP"/>
    <property type="match status" value="1"/>
</dbReference>
<feature type="signal peptide" evidence="1">
    <location>
        <begin position="1"/>
        <end position="21"/>
    </location>
</feature>
<evidence type="ECO:0000259" key="2">
    <source>
        <dbReference type="PROSITE" id="PS51782"/>
    </source>
</evidence>
<protein>
    <submittedName>
        <fullName evidence="3">LysM domain-containing protein</fullName>
    </submittedName>
</protein>
<dbReference type="Pfam" id="PF01476">
    <property type="entry name" value="LysM"/>
    <property type="match status" value="1"/>
</dbReference>
<evidence type="ECO:0000313" key="4">
    <source>
        <dbReference type="Proteomes" id="UP000286482"/>
    </source>
</evidence>